<dbReference type="Proteomes" id="UP000199031">
    <property type="component" value="Unassembled WGS sequence"/>
</dbReference>
<evidence type="ECO:0000256" key="6">
    <source>
        <dbReference type="ARBA" id="ARBA00022670"/>
    </source>
</evidence>
<gene>
    <name evidence="10" type="ORF">SAMN05444277_11143</name>
</gene>
<comment type="cofactor">
    <cofactor evidence="1">
        <name>Co(2+)</name>
        <dbReference type="ChEBI" id="CHEBI:48828"/>
    </cofactor>
</comment>
<dbReference type="PANTHER" id="PTHR34448">
    <property type="entry name" value="AMINOPEPTIDASE"/>
    <property type="match status" value="1"/>
</dbReference>
<proteinExistence type="inferred from homology"/>
<dbReference type="Gene3D" id="3.40.1830.10">
    <property type="entry name" value="Thermophilic metalloprotease (M29)"/>
    <property type="match status" value="1"/>
</dbReference>
<evidence type="ECO:0000256" key="3">
    <source>
        <dbReference type="ARBA" id="ARBA00001947"/>
    </source>
</evidence>
<keyword evidence="5 10" id="KW-0031">Aminopeptidase</keyword>
<dbReference type="OrthoDB" id="9803993at2"/>
<dbReference type="Pfam" id="PF02073">
    <property type="entry name" value="Peptidase_M29"/>
    <property type="match status" value="1"/>
</dbReference>
<keyword evidence="6" id="KW-0645">Protease</keyword>
<protein>
    <submittedName>
        <fullName evidence="10">Aminopeptidase</fullName>
    </submittedName>
</protein>
<dbReference type="GO" id="GO:0008237">
    <property type="term" value="F:metallopeptidase activity"/>
    <property type="evidence" value="ECO:0007669"/>
    <property type="project" value="UniProtKB-KW"/>
</dbReference>
<dbReference type="AlphaFoldDB" id="A0A1I5Y987"/>
<comment type="similarity">
    <text evidence="4">Belongs to the peptidase M29 family.</text>
</comment>
<keyword evidence="9" id="KW-0482">Metalloprotease</keyword>
<sequence>MFIPSDTLLKKYAQVMVLYALNNGEGIKKGDTVFLVGQECSKPLYLAIAKEIYAAGGNIITHYQPDNTRDQSMARLLLETGSDDQIGFFAKPYWQGIVDAVDHILFIIAEPDIHAFEGLPSSKISRMNSARAPYMAMREKKEQAGKLSWTLCLYGTQSMANEAGLSLEDYWEQIIEACYLRDDNPVQKWKQVQQEIETIKDKLDALPIEKLFIKGESVDLTIKIGDNRKWLSGGGKNIPSFEIFTSPDWRGTEGFIRFNQPLYYSGKRIAGVSLKFKNGVVVESSATENEDALKEMIAQENADKVGEFSLTDKRHSRITKFMATTLFDENMGGDYGNTHIALGNAYKDTYPGDMMKVSEEEWAAMGYNSCPKVHTDIISTDNRTVIALLKNGTEKVIYKDGEFMI</sequence>
<dbReference type="PRINTS" id="PR00919">
    <property type="entry name" value="THERMOPTASE"/>
</dbReference>
<comment type="cofactor">
    <cofactor evidence="2">
        <name>Mg(2+)</name>
        <dbReference type="ChEBI" id="CHEBI:18420"/>
    </cofactor>
</comment>
<evidence type="ECO:0000313" key="10">
    <source>
        <dbReference type="EMBL" id="SFQ40801.1"/>
    </source>
</evidence>
<keyword evidence="8" id="KW-0378">Hydrolase</keyword>
<dbReference type="RefSeq" id="WP_090660912.1">
    <property type="nucleotide sequence ID" value="NZ_FOXQ01000011.1"/>
</dbReference>
<evidence type="ECO:0000256" key="8">
    <source>
        <dbReference type="ARBA" id="ARBA00022801"/>
    </source>
</evidence>
<evidence type="ECO:0000256" key="5">
    <source>
        <dbReference type="ARBA" id="ARBA00022438"/>
    </source>
</evidence>
<evidence type="ECO:0000256" key="4">
    <source>
        <dbReference type="ARBA" id="ARBA00008236"/>
    </source>
</evidence>
<dbReference type="SUPFAM" id="SSF144052">
    <property type="entry name" value="Thermophilic metalloprotease-like"/>
    <property type="match status" value="1"/>
</dbReference>
<dbReference type="GO" id="GO:0006508">
    <property type="term" value="P:proteolysis"/>
    <property type="evidence" value="ECO:0007669"/>
    <property type="project" value="UniProtKB-KW"/>
</dbReference>
<dbReference type="GO" id="GO:0004177">
    <property type="term" value="F:aminopeptidase activity"/>
    <property type="evidence" value="ECO:0007669"/>
    <property type="project" value="UniProtKB-KW"/>
</dbReference>
<evidence type="ECO:0000256" key="1">
    <source>
        <dbReference type="ARBA" id="ARBA00001941"/>
    </source>
</evidence>
<keyword evidence="11" id="KW-1185">Reference proteome</keyword>
<dbReference type="InterPro" id="IPR052170">
    <property type="entry name" value="M29_Exopeptidase"/>
</dbReference>
<accession>A0A1I5Y987</accession>
<evidence type="ECO:0000256" key="2">
    <source>
        <dbReference type="ARBA" id="ARBA00001946"/>
    </source>
</evidence>
<evidence type="ECO:0000313" key="11">
    <source>
        <dbReference type="Proteomes" id="UP000199031"/>
    </source>
</evidence>
<keyword evidence="7" id="KW-0479">Metal-binding</keyword>
<dbReference type="GO" id="GO:0046872">
    <property type="term" value="F:metal ion binding"/>
    <property type="evidence" value="ECO:0007669"/>
    <property type="project" value="UniProtKB-KW"/>
</dbReference>
<dbReference type="STRING" id="1465490.SAMN05444277_11143"/>
<organism evidence="10 11">
    <name type="scientific">Parafilimonas terrae</name>
    <dbReference type="NCBI Taxonomy" id="1465490"/>
    <lineage>
        <taxon>Bacteria</taxon>
        <taxon>Pseudomonadati</taxon>
        <taxon>Bacteroidota</taxon>
        <taxon>Chitinophagia</taxon>
        <taxon>Chitinophagales</taxon>
        <taxon>Chitinophagaceae</taxon>
        <taxon>Parafilimonas</taxon>
    </lineage>
</organism>
<reference evidence="10 11" key="1">
    <citation type="submission" date="2016-10" db="EMBL/GenBank/DDBJ databases">
        <authorList>
            <person name="de Groot N.N."/>
        </authorList>
    </citation>
    <scope>NUCLEOTIDE SEQUENCE [LARGE SCALE GENOMIC DNA]</scope>
    <source>
        <strain evidence="10 11">DSM 28286</strain>
    </source>
</reference>
<dbReference type="EMBL" id="FOXQ01000011">
    <property type="protein sequence ID" value="SFQ40801.1"/>
    <property type="molecule type" value="Genomic_DNA"/>
</dbReference>
<evidence type="ECO:0000256" key="9">
    <source>
        <dbReference type="ARBA" id="ARBA00023049"/>
    </source>
</evidence>
<name>A0A1I5Y987_9BACT</name>
<evidence type="ECO:0000256" key="7">
    <source>
        <dbReference type="ARBA" id="ARBA00022723"/>
    </source>
</evidence>
<dbReference type="PANTHER" id="PTHR34448:SF3">
    <property type="entry name" value="AMINOPEPTIDASE AMPS"/>
    <property type="match status" value="1"/>
</dbReference>
<dbReference type="InterPro" id="IPR000787">
    <property type="entry name" value="Peptidase_M29"/>
</dbReference>
<dbReference type="InterPro" id="IPR035097">
    <property type="entry name" value="M29_N-terminal"/>
</dbReference>
<comment type="cofactor">
    <cofactor evidence="3">
        <name>Zn(2+)</name>
        <dbReference type="ChEBI" id="CHEBI:29105"/>
    </cofactor>
</comment>